<comment type="caution">
    <text evidence="3">The sequence shown here is derived from an EMBL/GenBank/DDBJ whole genome shotgun (WGS) entry which is preliminary data.</text>
</comment>
<name>A0ABP8FCK7_9BACT</name>
<feature type="compositionally biased region" description="Basic residues" evidence="1">
    <location>
        <begin position="104"/>
        <end position="114"/>
    </location>
</feature>
<sequence>MTLKAITKLALLLTLMVGSVACSSSRKTGSVTSRFPGGVNRDGSDRSTRYPDGFPIPLPGSTNSTKGMPPGQAKKVYGDKSAKAYAPGQQKKKHNGQGNGKGNSKGKKGKGKKH</sequence>
<feature type="signal peptide" evidence="2">
    <location>
        <begin position="1"/>
        <end position="21"/>
    </location>
</feature>
<dbReference type="EMBL" id="BAABGX010000001">
    <property type="protein sequence ID" value="GAA4300448.1"/>
    <property type="molecule type" value="Genomic_DNA"/>
</dbReference>
<feature type="chain" id="PRO_5046415728" description="Lipoprotein" evidence="2">
    <location>
        <begin position="22"/>
        <end position="114"/>
    </location>
</feature>
<reference evidence="4" key="1">
    <citation type="journal article" date="2019" name="Int. J. Syst. Evol. Microbiol.">
        <title>The Global Catalogue of Microorganisms (GCM) 10K type strain sequencing project: providing services to taxonomists for standard genome sequencing and annotation.</title>
        <authorList>
            <consortium name="The Broad Institute Genomics Platform"/>
            <consortium name="The Broad Institute Genome Sequencing Center for Infectious Disease"/>
            <person name="Wu L."/>
            <person name="Ma J."/>
        </authorList>
    </citation>
    <scope>NUCLEOTIDE SEQUENCE [LARGE SCALE GENOMIC DNA]</scope>
    <source>
        <strain evidence="4">JCM 17917</strain>
    </source>
</reference>
<keyword evidence="4" id="KW-1185">Reference proteome</keyword>
<accession>A0ABP8FCK7</accession>
<keyword evidence="2" id="KW-0732">Signal</keyword>
<evidence type="ECO:0008006" key="5">
    <source>
        <dbReference type="Google" id="ProtNLM"/>
    </source>
</evidence>
<feature type="compositionally biased region" description="Polar residues" evidence="1">
    <location>
        <begin position="23"/>
        <end position="33"/>
    </location>
</feature>
<evidence type="ECO:0000256" key="2">
    <source>
        <dbReference type="SAM" id="SignalP"/>
    </source>
</evidence>
<gene>
    <name evidence="3" type="ORF">GCM10023183_10660</name>
</gene>
<dbReference type="Proteomes" id="UP001501844">
    <property type="component" value="Unassembled WGS sequence"/>
</dbReference>
<dbReference type="RefSeq" id="WP_345163204.1">
    <property type="nucleotide sequence ID" value="NZ_BAABGX010000001.1"/>
</dbReference>
<dbReference type="PROSITE" id="PS51257">
    <property type="entry name" value="PROKAR_LIPOPROTEIN"/>
    <property type="match status" value="1"/>
</dbReference>
<evidence type="ECO:0000313" key="3">
    <source>
        <dbReference type="EMBL" id="GAA4300448.1"/>
    </source>
</evidence>
<evidence type="ECO:0000313" key="4">
    <source>
        <dbReference type="Proteomes" id="UP001501844"/>
    </source>
</evidence>
<proteinExistence type="predicted"/>
<evidence type="ECO:0000256" key="1">
    <source>
        <dbReference type="SAM" id="MobiDB-lite"/>
    </source>
</evidence>
<protein>
    <recommendedName>
        <fullName evidence="5">Lipoprotein</fullName>
    </recommendedName>
</protein>
<organism evidence="3 4">
    <name type="scientific">Nibribacter koreensis</name>
    <dbReference type="NCBI Taxonomy" id="1084519"/>
    <lineage>
        <taxon>Bacteria</taxon>
        <taxon>Pseudomonadati</taxon>
        <taxon>Bacteroidota</taxon>
        <taxon>Cytophagia</taxon>
        <taxon>Cytophagales</taxon>
        <taxon>Hymenobacteraceae</taxon>
        <taxon>Nibribacter</taxon>
    </lineage>
</organism>
<feature type="region of interest" description="Disordered" evidence="1">
    <location>
        <begin position="23"/>
        <end position="114"/>
    </location>
</feature>